<sequence length="174" mass="19493">MMTDERGEIHSLWCCLAQIASFSFEARQGEGSRTDWSGCGEGIVSPWPWQQGLRFDESGDYTTPHGKVLTMSNSYGWQRGEAGITLCHLRFGSPVHLFELKPVAVGVWESDEPHLCGADRYQARLVRREDGFDLSWQILGPRKNERLAYRYRMAATKKPVQGTGEGTIGGSIPK</sequence>
<organism evidence="2 3">
    <name type="scientific">Aeromonas schubertii</name>
    <dbReference type="NCBI Taxonomy" id="652"/>
    <lineage>
        <taxon>Bacteria</taxon>
        <taxon>Pseudomonadati</taxon>
        <taxon>Pseudomonadota</taxon>
        <taxon>Gammaproteobacteria</taxon>
        <taxon>Aeromonadales</taxon>
        <taxon>Aeromonadaceae</taxon>
        <taxon>Aeromonas</taxon>
    </lineage>
</organism>
<dbReference type="EMBL" id="CP013067">
    <property type="protein sequence ID" value="ALP42895.1"/>
    <property type="molecule type" value="Genomic_DNA"/>
</dbReference>
<dbReference type="PATRIC" id="fig|652.5.peg.261"/>
<name>A0A0S2SMC0_9GAMM</name>
<reference evidence="2 3" key="2">
    <citation type="journal article" date="2016" name="Genome Announc.">
        <title>Complete Genome Sequence of the Highly Virulent Aeromonas schubertii Strain WL1483, Isolated from Diseased Snakehead Fish (Channa argus) in China.</title>
        <authorList>
            <person name="Liu L."/>
            <person name="Li N."/>
            <person name="Zhang D."/>
            <person name="Fu X."/>
            <person name="Shi C."/>
            <person name="Lin Q."/>
            <person name="Hao G."/>
        </authorList>
    </citation>
    <scope>NUCLEOTIDE SEQUENCE [LARGE SCALE GENOMIC DNA]</scope>
    <source>
        <strain evidence="2 3">WL1483</strain>
    </source>
</reference>
<evidence type="ECO:0000313" key="3">
    <source>
        <dbReference type="Proteomes" id="UP000058114"/>
    </source>
</evidence>
<evidence type="ECO:0000259" key="1">
    <source>
        <dbReference type="Pfam" id="PF19834"/>
    </source>
</evidence>
<proteinExistence type="predicted"/>
<feature type="domain" description="DUF6314" evidence="1">
    <location>
        <begin position="42"/>
        <end position="152"/>
    </location>
</feature>
<evidence type="ECO:0000313" key="2">
    <source>
        <dbReference type="EMBL" id="ALP42895.1"/>
    </source>
</evidence>
<protein>
    <recommendedName>
        <fullName evidence="1">DUF6314 domain-containing protein</fullName>
    </recommendedName>
</protein>
<dbReference type="KEGG" id="asr:WL1483_3476"/>
<dbReference type="RefSeq" id="WP_060583563.1">
    <property type="nucleotide sequence ID" value="NZ_CP013067.1"/>
</dbReference>
<dbReference type="AlphaFoldDB" id="A0A0S2SMC0"/>
<reference evidence="3" key="1">
    <citation type="submission" date="2015-10" db="EMBL/GenBank/DDBJ databases">
        <title>Complete Genome Sequence of Aeromonas schubertii strain WL1483.</title>
        <authorList>
            <person name="Liu L."/>
        </authorList>
    </citation>
    <scope>NUCLEOTIDE SEQUENCE [LARGE SCALE GENOMIC DNA]</scope>
    <source>
        <strain evidence="3">WL1483</strain>
    </source>
</reference>
<dbReference type="InterPro" id="IPR045632">
    <property type="entry name" value="DUF6314"/>
</dbReference>
<dbReference type="Proteomes" id="UP000058114">
    <property type="component" value="Chromosome"/>
</dbReference>
<gene>
    <name evidence="2" type="ORF">WL1483_3476</name>
</gene>
<accession>A0A0S2SMC0</accession>
<dbReference type="Pfam" id="PF19834">
    <property type="entry name" value="DUF6314"/>
    <property type="match status" value="1"/>
</dbReference>